<accession>A0A4R7JAW4</accession>
<dbReference type="OrthoDB" id="4808151at2"/>
<sequence length="212" mass="21855">MSEMAAMLSAGPGGRNRTGMILTGIVLTVVGLAAIAMATGLAGSWLNGLGSPFTVATPTDPVVPSATVSLSAWFWLLLALAGVVIFVLAVAWLAAQFPKVVPVKPFRLQDDPRQGTTSIDASALEAITAETIEEITGVNSARATVRGTAAEPTLEVNVTVGERSDPQQIVQQIQSGAATDLATALDGTVVALRIFVEVNRETSSTDTVTLPA</sequence>
<protein>
    <submittedName>
        <fullName evidence="2">Uncharacterized protein</fullName>
    </submittedName>
</protein>
<feature type="transmembrane region" description="Helical" evidence="1">
    <location>
        <begin position="72"/>
        <end position="95"/>
    </location>
</feature>
<dbReference type="EMBL" id="SOAW01000001">
    <property type="protein sequence ID" value="TDT33777.1"/>
    <property type="molecule type" value="Genomic_DNA"/>
</dbReference>
<proteinExistence type="predicted"/>
<evidence type="ECO:0000313" key="2">
    <source>
        <dbReference type="EMBL" id="TDT33777.1"/>
    </source>
</evidence>
<gene>
    <name evidence="2" type="ORF">CLV29_1407</name>
</gene>
<keyword evidence="1" id="KW-0812">Transmembrane</keyword>
<organism evidence="2 3">
    <name type="scientific">Naumannella halotolerans</name>
    <dbReference type="NCBI Taxonomy" id="993414"/>
    <lineage>
        <taxon>Bacteria</taxon>
        <taxon>Bacillati</taxon>
        <taxon>Actinomycetota</taxon>
        <taxon>Actinomycetes</taxon>
        <taxon>Propionibacteriales</taxon>
        <taxon>Propionibacteriaceae</taxon>
        <taxon>Naumannella</taxon>
    </lineage>
</organism>
<dbReference type="AlphaFoldDB" id="A0A4R7JAW4"/>
<evidence type="ECO:0000313" key="3">
    <source>
        <dbReference type="Proteomes" id="UP000295371"/>
    </source>
</evidence>
<name>A0A4R7JAW4_9ACTN</name>
<feature type="transmembrane region" description="Helical" evidence="1">
    <location>
        <begin position="21"/>
        <end position="46"/>
    </location>
</feature>
<keyword evidence="1" id="KW-0472">Membrane</keyword>
<dbReference type="Proteomes" id="UP000295371">
    <property type="component" value="Unassembled WGS sequence"/>
</dbReference>
<keyword evidence="1" id="KW-1133">Transmembrane helix</keyword>
<evidence type="ECO:0000256" key="1">
    <source>
        <dbReference type="SAM" id="Phobius"/>
    </source>
</evidence>
<comment type="caution">
    <text evidence="2">The sequence shown here is derived from an EMBL/GenBank/DDBJ whole genome shotgun (WGS) entry which is preliminary data.</text>
</comment>
<keyword evidence="3" id="KW-1185">Reference proteome</keyword>
<dbReference type="NCBIfam" id="NF033218">
    <property type="entry name" value="anchor_AmaP"/>
    <property type="match status" value="1"/>
</dbReference>
<reference evidence="2 3" key="1">
    <citation type="submission" date="2019-03" db="EMBL/GenBank/DDBJ databases">
        <title>Genomic Encyclopedia of Archaeal and Bacterial Type Strains, Phase II (KMG-II): from individual species to whole genera.</title>
        <authorList>
            <person name="Goeker M."/>
        </authorList>
    </citation>
    <scope>NUCLEOTIDE SEQUENCE [LARGE SCALE GENOMIC DNA]</scope>
    <source>
        <strain evidence="2 3">DSM 24323</strain>
    </source>
</reference>